<evidence type="ECO:0000256" key="5">
    <source>
        <dbReference type="ARBA" id="ARBA00023014"/>
    </source>
</evidence>
<evidence type="ECO:0000256" key="2">
    <source>
        <dbReference type="ARBA" id="ARBA00022603"/>
    </source>
</evidence>
<dbReference type="InterPro" id="IPR030390">
    <property type="entry name" value="MeTrfase_TrmA_AS"/>
</dbReference>
<evidence type="ECO:0000259" key="8">
    <source>
        <dbReference type="PROSITE" id="PS50926"/>
    </source>
</evidence>
<feature type="active site" description="Nucleophile" evidence="6">
    <location>
        <position position="394"/>
    </location>
</feature>
<dbReference type="InterPro" id="IPR012340">
    <property type="entry name" value="NA-bd_OB-fold"/>
</dbReference>
<dbReference type="SUPFAM" id="SSF50249">
    <property type="entry name" value="Nucleic acid-binding proteins"/>
    <property type="match status" value="1"/>
</dbReference>
<dbReference type="InterPro" id="IPR029063">
    <property type="entry name" value="SAM-dependent_MTases_sf"/>
</dbReference>
<proteinExistence type="inferred from homology"/>
<dbReference type="GO" id="GO:0070041">
    <property type="term" value="F:rRNA (uridine-C5-)-methyltransferase activity"/>
    <property type="evidence" value="ECO:0007669"/>
    <property type="project" value="TreeGrafter"/>
</dbReference>
<dbReference type="CDD" id="cd02440">
    <property type="entry name" value="AdoMet_MTases"/>
    <property type="match status" value="1"/>
</dbReference>
<feature type="binding site" evidence="6">
    <location>
        <position position="270"/>
    </location>
    <ligand>
        <name>S-adenosyl-L-methionine</name>
        <dbReference type="ChEBI" id="CHEBI:59789"/>
    </ligand>
</feature>
<evidence type="ECO:0000313" key="10">
    <source>
        <dbReference type="Proteomes" id="UP000660708"/>
    </source>
</evidence>
<feature type="active site" evidence="7">
    <location>
        <position position="394"/>
    </location>
</feature>
<dbReference type="PROSITE" id="PS01230">
    <property type="entry name" value="TRMA_1"/>
    <property type="match status" value="1"/>
</dbReference>
<dbReference type="PANTHER" id="PTHR11061:SF49">
    <property type="entry name" value="23S RRNA (URACIL(1939)-C(5))-METHYLTRANSFERASE RLMD"/>
    <property type="match status" value="1"/>
</dbReference>
<dbReference type="Gene3D" id="2.40.50.1070">
    <property type="match status" value="1"/>
</dbReference>
<reference evidence="9 10" key="1">
    <citation type="submission" date="2015-06" db="EMBL/GenBank/DDBJ databases">
        <title>Genome sequence of Pseudoalteromonas peptidolytica.</title>
        <authorList>
            <person name="Xie B.-B."/>
            <person name="Rong J.-C."/>
            <person name="Qin Q.-L."/>
            <person name="Zhang Y.-Z."/>
        </authorList>
    </citation>
    <scope>NUCLEOTIDE SEQUENCE [LARGE SCALE GENOMIC DNA]</scope>
    <source>
        <strain evidence="9 10">F12-50-A1</strain>
    </source>
</reference>
<accession>A0A8I0MW31</accession>
<dbReference type="InterPro" id="IPR010280">
    <property type="entry name" value="U5_MeTrfase_fam"/>
</dbReference>
<protein>
    <submittedName>
        <fullName evidence="9">23S rRNA (Uracil1939-C5)-methyltransferase</fullName>
    </submittedName>
</protein>
<dbReference type="AlphaFoldDB" id="A0A8I0MW31"/>
<dbReference type="Proteomes" id="UP000660708">
    <property type="component" value="Unassembled WGS sequence"/>
</dbReference>
<dbReference type="GO" id="GO:0070475">
    <property type="term" value="P:rRNA base methylation"/>
    <property type="evidence" value="ECO:0007669"/>
    <property type="project" value="TreeGrafter"/>
</dbReference>
<feature type="binding site" evidence="6">
    <location>
        <position position="368"/>
    </location>
    <ligand>
        <name>S-adenosyl-L-methionine</name>
        <dbReference type="ChEBI" id="CHEBI:59789"/>
    </ligand>
</feature>
<evidence type="ECO:0000256" key="7">
    <source>
        <dbReference type="PROSITE-ProRule" id="PRU10015"/>
    </source>
</evidence>
<keyword evidence="1" id="KW-0004">4Fe-4S</keyword>
<dbReference type="NCBIfam" id="NF009639">
    <property type="entry name" value="PRK13168.1"/>
    <property type="match status" value="1"/>
</dbReference>
<name>A0A8I0MW31_9GAMM</name>
<comment type="caution">
    <text evidence="9">The sequence shown here is derived from an EMBL/GenBank/DDBJ whole genome shotgun (WGS) entry which is preliminary data.</text>
</comment>
<gene>
    <name evidence="9" type="primary">rumA</name>
    <name evidence="9" type="ORF">PPEP_a3083</name>
</gene>
<evidence type="ECO:0000256" key="6">
    <source>
        <dbReference type="PROSITE-ProRule" id="PRU01024"/>
    </source>
</evidence>
<comment type="similarity">
    <text evidence="6">Belongs to the class I-like SAM-binding methyltransferase superfamily. RNA M5U methyltransferase family.</text>
</comment>
<keyword evidence="1" id="KW-0479">Metal-binding</keyword>
<feature type="binding site" evidence="6">
    <location>
        <position position="299"/>
    </location>
    <ligand>
        <name>S-adenosyl-L-methionine</name>
        <dbReference type="ChEBI" id="CHEBI:59789"/>
    </ligand>
</feature>
<keyword evidence="10" id="KW-1185">Reference proteome</keyword>
<dbReference type="RefSeq" id="WP_147390697.1">
    <property type="nucleotide sequence ID" value="NZ_AQHF01000024.1"/>
</dbReference>
<sequence>MAQIFRAKKATKPSKHLALQIESMDHQGRGVARHDGKVCFVAGALTNEHVTAQVTQAKSKLLEAKLIKVMTASEYRTQPFCEHYEQCGGCNLQHQSVDNQLIEKQQAVEKLFARFAKITQLPWQAAITSAPLHYRRAARIASIYDKKRNTVKLGFRASQSKQIVDIEQCNVLAAPFADIFITLNALSQALNEFKFISHVQLCQADNHNYVLFRHTKALSQTTYQAIRAGLENYQVVFDDGENAVEYQQLPNYRLPEFGLVLEFQLNNFIQVNQAVNDAMLHQAVTWLKPRADEKVLDLFCGVGNFSLVLAKYANAVIGVEGEAQSVAMARQNAQTNQIHNVQFHCFDLTRAISEATWFDPSVDVLLLDPSRTGALEVLEQLPLGQFSRILYVSCDPVTLARDAQVIHRAGFTLEKLGLMNMFVHTGHIETMALFVKQQK</sequence>
<organism evidence="9 10">
    <name type="scientific">Pseudoalteromonas peptidolytica F12-50-A1</name>
    <dbReference type="NCBI Taxonomy" id="1315280"/>
    <lineage>
        <taxon>Bacteria</taxon>
        <taxon>Pseudomonadati</taxon>
        <taxon>Pseudomonadota</taxon>
        <taxon>Gammaproteobacteria</taxon>
        <taxon>Alteromonadales</taxon>
        <taxon>Pseudoalteromonadaceae</taxon>
        <taxon>Pseudoalteromonas</taxon>
    </lineage>
</organism>
<evidence type="ECO:0000256" key="1">
    <source>
        <dbReference type="ARBA" id="ARBA00022485"/>
    </source>
</evidence>
<dbReference type="Gene3D" id="2.40.50.140">
    <property type="entry name" value="Nucleic acid-binding proteins"/>
    <property type="match status" value="1"/>
</dbReference>
<keyword evidence="5" id="KW-0411">Iron-sulfur</keyword>
<dbReference type="InterPro" id="IPR002792">
    <property type="entry name" value="TRAM_dom"/>
</dbReference>
<dbReference type="EMBL" id="AQHF01000024">
    <property type="protein sequence ID" value="MBE0346940.1"/>
    <property type="molecule type" value="Genomic_DNA"/>
</dbReference>
<dbReference type="Gene3D" id="3.40.50.150">
    <property type="entry name" value="Vaccinia Virus protein VP39"/>
    <property type="match status" value="1"/>
</dbReference>
<dbReference type="Pfam" id="PF01938">
    <property type="entry name" value="TRAM"/>
    <property type="match status" value="1"/>
</dbReference>
<keyword evidence="1" id="KW-0408">Iron</keyword>
<dbReference type="SUPFAM" id="SSF53335">
    <property type="entry name" value="S-adenosyl-L-methionine-dependent methyltransferases"/>
    <property type="match status" value="1"/>
</dbReference>
<evidence type="ECO:0000256" key="4">
    <source>
        <dbReference type="ARBA" id="ARBA00022691"/>
    </source>
</evidence>
<dbReference type="Pfam" id="PF05958">
    <property type="entry name" value="tRNA_U5-meth_tr"/>
    <property type="match status" value="1"/>
</dbReference>
<feature type="domain" description="TRAM" evidence="8">
    <location>
        <begin position="10"/>
        <end position="68"/>
    </location>
</feature>
<keyword evidence="3 6" id="KW-0808">Transferase</keyword>
<keyword evidence="4 6" id="KW-0949">S-adenosyl-L-methionine</keyword>
<dbReference type="PANTHER" id="PTHR11061">
    <property type="entry name" value="RNA M5U METHYLTRANSFERASE"/>
    <property type="match status" value="1"/>
</dbReference>
<dbReference type="PROSITE" id="PS51687">
    <property type="entry name" value="SAM_MT_RNA_M5U"/>
    <property type="match status" value="1"/>
</dbReference>
<evidence type="ECO:0000313" key="9">
    <source>
        <dbReference type="EMBL" id="MBE0346940.1"/>
    </source>
</evidence>
<evidence type="ECO:0000256" key="3">
    <source>
        <dbReference type="ARBA" id="ARBA00022679"/>
    </source>
</evidence>
<dbReference type="PROSITE" id="PS50926">
    <property type="entry name" value="TRAM"/>
    <property type="match status" value="1"/>
</dbReference>
<keyword evidence="2 6" id="KW-0489">Methyltransferase</keyword>
<feature type="binding site" evidence="6">
    <location>
        <position position="320"/>
    </location>
    <ligand>
        <name>S-adenosyl-L-methionine</name>
        <dbReference type="ChEBI" id="CHEBI:59789"/>
    </ligand>
</feature>
<dbReference type="FunFam" id="2.40.50.140:FF:000097">
    <property type="entry name" value="23S rRNA (uracil(1939)-C(5))-methyltransferase RlmD"/>
    <property type="match status" value="1"/>
</dbReference>
<dbReference type="GO" id="GO:0051539">
    <property type="term" value="F:4 iron, 4 sulfur cluster binding"/>
    <property type="evidence" value="ECO:0007669"/>
    <property type="project" value="UniProtKB-KW"/>
</dbReference>